<dbReference type="RefSeq" id="WP_167230439.1">
    <property type="nucleotide sequence ID" value="NZ_JAAQPH010000029.1"/>
</dbReference>
<dbReference type="PANTHER" id="PTHR40572">
    <property type="entry name" value="PROTEIN BAX"/>
    <property type="match status" value="1"/>
</dbReference>
<gene>
    <name evidence="3" type="ORF">HBA54_25490</name>
</gene>
<evidence type="ECO:0000313" key="4">
    <source>
        <dbReference type="Proteomes" id="UP000761264"/>
    </source>
</evidence>
<evidence type="ECO:0000259" key="2">
    <source>
        <dbReference type="Pfam" id="PF01832"/>
    </source>
</evidence>
<evidence type="ECO:0000313" key="3">
    <source>
        <dbReference type="EMBL" id="NIA71958.1"/>
    </source>
</evidence>
<sequence length="334" mass="36617">MVAQVSNLVLDLVGEWRPRVMHFFHRTNRSLAGRAAFLSIVFGFCLLLGLWQGAEPLPRSAWQELGLLAEGPALRHVTPRDAAALSALFDERGYTLAKLQDGAAVPRLAIARLPRDLDQVADGELRKALFLRSLLPLILQGNVEIARIRGKVMAALDARAAGRLGATDALWLDQVADWYGADPVDDADILSRIDLVPPSLALAQAAQESGWGRSRFARNANALFGQRVWGESGPGLVPRDAERDDFRVRAFPDLMSSVRTYLHNLNSHRAYKDLRERRARARALGVAASPLELADSLTSYSEEGADYVAALRALIRSNDLLTLDGLRLDQLAGT</sequence>
<feature type="domain" description="Mannosyl-glycoprotein endo-beta-N-acetylglucosamidase-like" evidence="2">
    <location>
        <begin position="194"/>
        <end position="319"/>
    </location>
</feature>
<reference evidence="3" key="1">
    <citation type="submission" date="2020-03" db="EMBL/GenBank/DDBJ databases">
        <title>Genome of Pelagibius litoralis DSM 21314T.</title>
        <authorList>
            <person name="Wang G."/>
        </authorList>
    </citation>
    <scope>NUCLEOTIDE SEQUENCE</scope>
    <source>
        <strain evidence="3">DSM 21314</strain>
    </source>
</reference>
<proteinExistence type="predicted"/>
<keyword evidence="1" id="KW-0812">Transmembrane</keyword>
<accession>A0A967F2G2</accession>
<dbReference type="Proteomes" id="UP000761264">
    <property type="component" value="Unassembled WGS sequence"/>
</dbReference>
<evidence type="ECO:0000256" key="1">
    <source>
        <dbReference type="SAM" id="Phobius"/>
    </source>
</evidence>
<dbReference type="Gene3D" id="1.10.530.10">
    <property type="match status" value="1"/>
</dbReference>
<dbReference type="PANTHER" id="PTHR40572:SF1">
    <property type="entry name" value="PROTEIN BAX"/>
    <property type="match status" value="1"/>
</dbReference>
<dbReference type="AlphaFoldDB" id="A0A967F2G2"/>
<dbReference type="EMBL" id="JAAQPH010000029">
    <property type="protein sequence ID" value="NIA71958.1"/>
    <property type="molecule type" value="Genomic_DNA"/>
</dbReference>
<protein>
    <recommendedName>
        <fullName evidence="2">Mannosyl-glycoprotein endo-beta-N-acetylglucosamidase-like domain-containing protein</fullName>
    </recommendedName>
</protein>
<comment type="caution">
    <text evidence="3">The sequence shown here is derived from an EMBL/GenBank/DDBJ whole genome shotgun (WGS) entry which is preliminary data.</text>
</comment>
<dbReference type="Pfam" id="PF01832">
    <property type="entry name" value="Glucosaminidase"/>
    <property type="match status" value="1"/>
</dbReference>
<keyword evidence="1" id="KW-1133">Transmembrane helix</keyword>
<dbReference type="InterPro" id="IPR053195">
    <property type="entry name" value="Bax-like"/>
</dbReference>
<keyword evidence="4" id="KW-1185">Reference proteome</keyword>
<dbReference type="GO" id="GO:0004040">
    <property type="term" value="F:amidase activity"/>
    <property type="evidence" value="ECO:0007669"/>
    <property type="project" value="InterPro"/>
</dbReference>
<name>A0A967F2G2_9PROT</name>
<dbReference type="InterPro" id="IPR002901">
    <property type="entry name" value="MGlyc_endo_b_GlcNAc-like_dom"/>
</dbReference>
<feature type="transmembrane region" description="Helical" evidence="1">
    <location>
        <begin position="31"/>
        <end position="51"/>
    </location>
</feature>
<organism evidence="3 4">
    <name type="scientific">Pelagibius litoralis</name>
    <dbReference type="NCBI Taxonomy" id="374515"/>
    <lineage>
        <taxon>Bacteria</taxon>
        <taxon>Pseudomonadati</taxon>
        <taxon>Pseudomonadota</taxon>
        <taxon>Alphaproteobacteria</taxon>
        <taxon>Rhodospirillales</taxon>
        <taxon>Rhodovibrionaceae</taxon>
        <taxon>Pelagibius</taxon>
    </lineage>
</organism>
<keyword evidence="1" id="KW-0472">Membrane</keyword>